<name>U5WM32_MYCKA</name>
<reference evidence="2 3" key="1">
    <citation type="submission" date="2013-10" db="EMBL/GenBank/DDBJ databases">
        <title>Genome sequence of Mycobacterium kansasii.</title>
        <authorList>
            <consortium name="McGill University Mycobacterium genome consortium"/>
            <person name="Veyrier F.J."/>
            <person name="Behr M.A."/>
        </authorList>
    </citation>
    <scope>NUCLEOTIDE SEQUENCE [LARGE SCALE GENOMIC DNA]</scope>
    <source>
        <strain evidence="2 3">ATCC 12478</strain>
    </source>
</reference>
<proteinExistence type="predicted"/>
<dbReference type="SUPFAM" id="SSF46689">
    <property type="entry name" value="Homeodomain-like"/>
    <property type="match status" value="1"/>
</dbReference>
<gene>
    <name evidence="2" type="ORF">MKAN_07890</name>
</gene>
<keyword evidence="2" id="KW-0378">Hydrolase</keyword>
<evidence type="ECO:0000313" key="3">
    <source>
        <dbReference type="Proteomes" id="UP000017786"/>
    </source>
</evidence>
<dbReference type="InterPro" id="IPR052702">
    <property type="entry name" value="MscS-like_channel"/>
</dbReference>
<dbReference type="PANTHER" id="PTHR30347">
    <property type="entry name" value="POTASSIUM CHANNEL RELATED"/>
    <property type="match status" value="1"/>
</dbReference>
<organism evidence="2 3">
    <name type="scientific">Mycobacterium kansasii ATCC 12478</name>
    <dbReference type="NCBI Taxonomy" id="557599"/>
    <lineage>
        <taxon>Bacteria</taxon>
        <taxon>Bacillati</taxon>
        <taxon>Actinomycetota</taxon>
        <taxon>Actinomycetes</taxon>
        <taxon>Mycobacteriales</taxon>
        <taxon>Mycobacteriaceae</taxon>
        <taxon>Mycobacterium</taxon>
    </lineage>
</organism>
<dbReference type="GO" id="GO:0004519">
    <property type="term" value="F:endonuclease activity"/>
    <property type="evidence" value="ECO:0007669"/>
    <property type="project" value="UniProtKB-KW"/>
</dbReference>
<dbReference type="AlphaFoldDB" id="U5WM32"/>
<dbReference type="Pfam" id="PF13565">
    <property type="entry name" value="HTH_32"/>
    <property type="match status" value="1"/>
</dbReference>
<protein>
    <submittedName>
        <fullName evidence="2">Endonuclease DDE</fullName>
    </submittedName>
</protein>
<dbReference type="InterPro" id="IPR009057">
    <property type="entry name" value="Homeodomain-like_sf"/>
</dbReference>
<dbReference type="Proteomes" id="UP000017786">
    <property type="component" value="Chromosome"/>
</dbReference>
<dbReference type="HOGENOM" id="CLU_041125_0_0_11"/>
<dbReference type="eggNOG" id="COG3415">
    <property type="taxonomic scope" value="Bacteria"/>
</dbReference>
<dbReference type="EMBL" id="CP006835">
    <property type="protein sequence ID" value="AGZ50204.1"/>
    <property type="molecule type" value="Genomic_DNA"/>
</dbReference>
<dbReference type="InterPro" id="IPR038717">
    <property type="entry name" value="Tc1-like_DDE_dom"/>
</dbReference>
<dbReference type="NCBIfam" id="NF033545">
    <property type="entry name" value="transpos_IS630"/>
    <property type="match status" value="1"/>
</dbReference>
<dbReference type="Pfam" id="PF13358">
    <property type="entry name" value="DDE_3"/>
    <property type="match status" value="1"/>
</dbReference>
<feature type="domain" description="Tc1-like transposase DDE" evidence="1">
    <location>
        <begin position="177"/>
        <end position="323"/>
    </location>
</feature>
<evidence type="ECO:0000313" key="2">
    <source>
        <dbReference type="EMBL" id="AGZ50204.1"/>
    </source>
</evidence>
<dbReference type="PANTHER" id="PTHR30347:SF1">
    <property type="entry name" value="MECHANOSENSITIVE CHANNEL MSCK"/>
    <property type="match status" value="1"/>
</dbReference>
<evidence type="ECO:0000259" key="1">
    <source>
        <dbReference type="Pfam" id="PF13358"/>
    </source>
</evidence>
<dbReference type="eggNOG" id="COG3335">
    <property type="taxonomic scope" value="Bacteria"/>
</dbReference>
<keyword evidence="2" id="KW-0540">Nuclease</keyword>
<keyword evidence="2" id="KW-0255">Endonuclease</keyword>
<sequence length="366" mass="41504">MLVASRGRPVAELTLTDDERQTLERWARRPKSSQALAQRSRIVLCCATGKSNKDVAAEVGVWPQTVCKWRARFVKDRLDGLTDEPRPGAPRTITDDRIEQVLVDTLESQPKAASKWSRKSMAERSGLSKSTVGRIWKALGLKPHLVDTFKLSDDPQFIDKVRDVAGLYLDPPEKALVLCVDEKSQIQALDRTAPVLPMMPGLPERRTHDYVRHGITTLFAALNVATGQVYGSIHRRRHRATEFKKFLVKLDAEVPAGLDVHLICDNYATDESPVVAKWLAAHPRFHMHFTPNYSSWLSQVARWFALLTDEKLRRGTHRSIPALEKDIRNWITAWNDNPQPFAWTKTADEVLERLNSYLQRIPGAGH</sequence>
<dbReference type="InterPro" id="IPR047655">
    <property type="entry name" value="Transpos_IS630-like"/>
</dbReference>
<dbReference type="KEGG" id="mkn:MKAN_07890"/>
<accession>U5WM32</accession>